<dbReference type="SUPFAM" id="SSF82171">
    <property type="entry name" value="DPP6 N-terminal domain-like"/>
    <property type="match status" value="1"/>
</dbReference>
<sequence>MKTWKKAAVLLLVFFAAAVIYFLRPAGTSESHEETVYTVMEEAALPVVYPQMMGREMAPLFGQMEERAVTASRDSLIVLPEDRKMTVRIDGGEQIEAIRYEIRSLDMAELVERTEVSGWEETESGLTAVLPIQNLLEHGIEYMLGIQIELSDGTAPWYYTRVVETDGEHASQMCALAEEFSLKTLDYEAAQDLTMYMETAESADNSSFGVVTLKNSFTQLTWGNLAVERAGTAYMKLKELSGDLANIELKYYVTRMEEESPELYAVTENFTMRWSAQRIYMMDYERTMDQVFTGDESLFSGKRAILGIESGRELQSARSAGGRYMAFVVNRELWVYDQEEHRSIRVFGFGSEGTEHVRENLDWHGVEILSLSEAGELDFLVYGRMNRGSHEGYTGISYYRCSLEDDVLEEVFFLPVSKPWEELKADVETLAHKGSNGIFYLYLDQAVYGIDLKSLEAVTVASGLTADRFAVSEDETRIAWQENTGVYDSPFLSVMDLDSGATSQLGGQDGQVSRILGFVGEDCIYGTGNQGDYVMSNGRIMGLYLTSIDIVDRNMETVMHYGEEGYYIRDVRVDGSRIHIRRVQSQDGGFFGAYSEDTLVCNSETLPGTMDQIGWYASSQKGRVYFVELPSDVPAGQVIETTAPGYSESGRSVVLETAQPAQTTEFYAYGRGRLLGRYLQFSEAAAAAYDSMGFVTAGRNQVIWVRAGKSNSHYIRDMETAVRTMERNRETVTGTGWLEDGSLILDASGTDISQILYFVGKGIPVLAYTGEGEYEYLVGYDQVYVRVYNPAAGTTETITQEAAGAVYMQSGNDFLCCIPAE</sequence>
<accession>A0A9D1A2Q5</accession>
<evidence type="ECO:0000313" key="2">
    <source>
        <dbReference type="Proteomes" id="UP000824250"/>
    </source>
</evidence>
<dbReference type="AlphaFoldDB" id="A0A9D1A2Q5"/>
<protein>
    <submittedName>
        <fullName evidence="1">Uncharacterized protein</fullName>
    </submittedName>
</protein>
<reference evidence="1" key="2">
    <citation type="journal article" date="2021" name="PeerJ">
        <title>Extensive microbial diversity within the chicken gut microbiome revealed by metagenomics and culture.</title>
        <authorList>
            <person name="Gilroy R."/>
            <person name="Ravi A."/>
            <person name="Getino M."/>
            <person name="Pursley I."/>
            <person name="Horton D.L."/>
            <person name="Alikhan N.F."/>
            <person name="Baker D."/>
            <person name="Gharbi K."/>
            <person name="Hall N."/>
            <person name="Watson M."/>
            <person name="Adriaenssens E.M."/>
            <person name="Foster-Nyarko E."/>
            <person name="Jarju S."/>
            <person name="Secka A."/>
            <person name="Antonio M."/>
            <person name="Oren A."/>
            <person name="Chaudhuri R.R."/>
            <person name="La Ragione R."/>
            <person name="Hildebrand F."/>
            <person name="Pallen M.J."/>
        </authorList>
    </citation>
    <scope>NUCLEOTIDE SEQUENCE</scope>
    <source>
        <strain evidence="1">CHK180-2868</strain>
    </source>
</reference>
<name>A0A9D1A2Q5_9FIRM</name>
<comment type="caution">
    <text evidence="1">The sequence shown here is derived from an EMBL/GenBank/DDBJ whole genome shotgun (WGS) entry which is preliminary data.</text>
</comment>
<organism evidence="1 2">
    <name type="scientific">Candidatus Copromonas faecavium</name>
    <name type="common">nom. illeg.</name>
    <dbReference type="NCBI Taxonomy" id="2840740"/>
    <lineage>
        <taxon>Bacteria</taxon>
        <taxon>Bacillati</taxon>
        <taxon>Bacillota</taxon>
        <taxon>Clostridia</taxon>
        <taxon>Lachnospirales</taxon>
        <taxon>Lachnospiraceae</taxon>
        <taxon>Candidatus Copromonas (nom. illeg.)</taxon>
    </lineage>
</organism>
<dbReference type="Proteomes" id="UP000824250">
    <property type="component" value="Unassembled WGS sequence"/>
</dbReference>
<proteinExistence type="predicted"/>
<dbReference type="EMBL" id="DVGC01000006">
    <property type="protein sequence ID" value="HIR04616.1"/>
    <property type="molecule type" value="Genomic_DNA"/>
</dbReference>
<gene>
    <name evidence="1" type="ORF">IAB28_01425</name>
</gene>
<reference evidence="1" key="1">
    <citation type="submission" date="2020-10" db="EMBL/GenBank/DDBJ databases">
        <authorList>
            <person name="Gilroy R."/>
        </authorList>
    </citation>
    <scope>NUCLEOTIDE SEQUENCE</scope>
    <source>
        <strain evidence="1">CHK180-2868</strain>
    </source>
</reference>
<evidence type="ECO:0000313" key="1">
    <source>
        <dbReference type="EMBL" id="HIR04616.1"/>
    </source>
</evidence>